<dbReference type="Pfam" id="PF00400">
    <property type="entry name" value="WD40"/>
    <property type="match status" value="5"/>
</dbReference>
<dbReference type="SUPFAM" id="SSF50978">
    <property type="entry name" value="WD40 repeat-like"/>
    <property type="match status" value="1"/>
</dbReference>
<dbReference type="PROSITE" id="PS50082">
    <property type="entry name" value="WD_REPEATS_2"/>
    <property type="match status" value="3"/>
</dbReference>
<protein>
    <recommendedName>
        <fullName evidence="5">CHAT domain-containing protein</fullName>
    </recommendedName>
</protein>
<feature type="repeat" description="WD" evidence="3">
    <location>
        <begin position="655"/>
        <end position="696"/>
    </location>
</feature>
<dbReference type="InterPro" id="IPR015943">
    <property type="entry name" value="WD40/YVTN_repeat-like_dom_sf"/>
</dbReference>
<feature type="repeat" description="WD" evidence="3">
    <location>
        <begin position="735"/>
        <end position="772"/>
    </location>
</feature>
<keyword evidence="2" id="KW-0677">Repeat</keyword>
<evidence type="ECO:0000256" key="3">
    <source>
        <dbReference type="PROSITE-ProRule" id="PRU00221"/>
    </source>
</evidence>
<dbReference type="SMART" id="SM00320">
    <property type="entry name" value="WD40"/>
    <property type="match status" value="6"/>
</dbReference>
<feature type="domain" description="CHAT" evidence="5">
    <location>
        <begin position="75"/>
        <end position="347"/>
    </location>
</feature>
<dbReference type="PANTHER" id="PTHR19879">
    <property type="entry name" value="TRANSCRIPTION INITIATION FACTOR TFIID"/>
    <property type="match status" value="1"/>
</dbReference>
<evidence type="ECO:0000256" key="4">
    <source>
        <dbReference type="SAM" id="MobiDB-lite"/>
    </source>
</evidence>
<dbReference type="Pfam" id="PF12770">
    <property type="entry name" value="CHAT"/>
    <property type="match status" value="1"/>
</dbReference>
<dbReference type="PROSITE" id="PS00678">
    <property type="entry name" value="WD_REPEATS_1"/>
    <property type="match status" value="2"/>
</dbReference>
<evidence type="ECO:0000256" key="1">
    <source>
        <dbReference type="ARBA" id="ARBA00022574"/>
    </source>
</evidence>
<dbReference type="EMBL" id="BAAAPM010000001">
    <property type="protein sequence ID" value="GAA1707914.1"/>
    <property type="molecule type" value="Genomic_DNA"/>
</dbReference>
<evidence type="ECO:0000313" key="6">
    <source>
        <dbReference type="EMBL" id="GAA1707914.1"/>
    </source>
</evidence>
<accession>A0ABN2IMD2</accession>
<dbReference type="Proteomes" id="UP001501138">
    <property type="component" value="Unassembled WGS sequence"/>
</dbReference>
<organism evidence="6 7">
    <name type="scientific">Isoptericola hypogeus</name>
    <dbReference type="NCBI Taxonomy" id="300179"/>
    <lineage>
        <taxon>Bacteria</taxon>
        <taxon>Bacillati</taxon>
        <taxon>Actinomycetota</taxon>
        <taxon>Actinomycetes</taxon>
        <taxon>Micrococcales</taxon>
        <taxon>Promicromonosporaceae</taxon>
        <taxon>Isoptericola</taxon>
    </lineage>
</organism>
<dbReference type="InterPro" id="IPR024983">
    <property type="entry name" value="CHAT_dom"/>
</dbReference>
<proteinExistence type="predicted"/>
<feature type="compositionally biased region" description="Low complexity" evidence="4">
    <location>
        <begin position="436"/>
        <end position="451"/>
    </location>
</feature>
<dbReference type="Gene3D" id="2.130.10.10">
    <property type="entry name" value="YVTN repeat-like/Quinoprotein amine dehydrogenase"/>
    <property type="match status" value="3"/>
</dbReference>
<feature type="region of interest" description="Disordered" evidence="4">
    <location>
        <begin position="405"/>
        <end position="475"/>
    </location>
</feature>
<dbReference type="PRINTS" id="PR00320">
    <property type="entry name" value="GPROTEINBRPT"/>
</dbReference>
<dbReference type="PROSITE" id="PS50294">
    <property type="entry name" value="WD_REPEATS_REGION"/>
    <property type="match status" value="2"/>
</dbReference>
<sequence length="772" mass="83137">MLRSRSYLDFDLLVEGDLERGYQARVLRAPSGETSAVPVSPPFSSAELERFFHRIGRRSAVRHTRTDEDRAVQKFGADLFDAVFHDALHLALVQSRDQAEAQGCGLRLRLRLTDCPELAELPWEFLYDRESAAYLALSEWTPVIRYLHLRGSIKPLLVHPPLRVLVMISSPNDEDVLDVEDEWARMREALGELEGAGKVVVELLPGGRMSDLQKALRRGEYHVFHFIGHGAYDERDGDGYLIVEGPDGRGVHVRGSEFGEMLHDHRTLRLCVLNACEGARGGREDPYGGTAQSLVRRGIPAVVAMQADITDRAAIVFSHGLYEAIADGYPLDAAVGDARKAVRHDQNAVEWGTPVLYLRAPDGQIFDVDTESDIEVAGSAGAVAADVGPKTDGARNVPAREGVAAALLPEVDDPRAATARDQGDSRGDPAERQGDVPAVPGPAAAVRPVGRTGSAPTPRPAGPATKGRKKGHGQAEAVIVRPTALRRWDVGQWVTDLAVGANGRLLATGSRKRVRMWSVASQELLWTRVVCGFFNDVSGVAFSPDGRWLLVGCDDGTCHKLAVRTGEPAAAFSPRKEGPIRAVAYGPQGDRAVVAGTGRPVQVLFARSGKIRRAIESVGVESVVFTPGGEHVFGGRPGGTAVLWDAETGNEVFAVRHKSGSVCGVAASRDGRWLASAGSDGTAQVWDATSGSRHLCFDGVARTVAFSHDCRWLATGGEDGTVCLWDLTTGKQRLEASHDYAVRGVAFGPDGRWLASGSVDKTVRFWPLDELG</sequence>
<reference evidence="6 7" key="1">
    <citation type="journal article" date="2019" name="Int. J. Syst. Evol. Microbiol.">
        <title>The Global Catalogue of Microorganisms (GCM) 10K type strain sequencing project: providing services to taxonomists for standard genome sequencing and annotation.</title>
        <authorList>
            <consortium name="The Broad Institute Genomics Platform"/>
            <consortium name="The Broad Institute Genome Sequencing Center for Infectious Disease"/>
            <person name="Wu L."/>
            <person name="Ma J."/>
        </authorList>
    </citation>
    <scope>NUCLEOTIDE SEQUENCE [LARGE SCALE GENOMIC DNA]</scope>
    <source>
        <strain evidence="6 7">JCM 15589</strain>
    </source>
</reference>
<comment type="caution">
    <text evidence="6">The sequence shown here is derived from an EMBL/GenBank/DDBJ whole genome shotgun (WGS) entry which is preliminary data.</text>
</comment>
<dbReference type="PANTHER" id="PTHR19879:SF9">
    <property type="entry name" value="TRANSCRIPTION INITIATION FACTOR TFIID SUBUNIT 5"/>
    <property type="match status" value="1"/>
</dbReference>
<dbReference type="CDD" id="cd00200">
    <property type="entry name" value="WD40"/>
    <property type="match status" value="1"/>
</dbReference>
<name>A0ABN2IMD2_9MICO</name>
<dbReference type="InterPro" id="IPR019775">
    <property type="entry name" value="WD40_repeat_CS"/>
</dbReference>
<gene>
    <name evidence="6" type="ORF">GCM10009809_00290</name>
</gene>
<evidence type="ECO:0000256" key="2">
    <source>
        <dbReference type="ARBA" id="ARBA00022737"/>
    </source>
</evidence>
<dbReference type="InterPro" id="IPR036322">
    <property type="entry name" value="WD40_repeat_dom_sf"/>
</dbReference>
<feature type="compositionally biased region" description="Basic and acidic residues" evidence="4">
    <location>
        <begin position="421"/>
        <end position="434"/>
    </location>
</feature>
<keyword evidence="7" id="KW-1185">Reference proteome</keyword>
<evidence type="ECO:0000259" key="5">
    <source>
        <dbReference type="Pfam" id="PF12770"/>
    </source>
</evidence>
<keyword evidence="1 3" id="KW-0853">WD repeat</keyword>
<dbReference type="InterPro" id="IPR001680">
    <property type="entry name" value="WD40_rpt"/>
</dbReference>
<dbReference type="InterPro" id="IPR020472">
    <property type="entry name" value="WD40_PAC1"/>
</dbReference>
<evidence type="ECO:0000313" key="7">
    <source>
        <dbReference type="Proteomes" id="UP001501138"/>
    </source>
</evidence>
<feature type="repeat" description="WD" evidence="3">
    <location>
        <begin position="703"/>
        <end position="735"/>
    </location>
</feature>
<dbReference type="RefSeq" id="WP_344244428.1">
    <property type="nucleotide sequence ID" value="NZ_BAAAPM010000001.1"/>
</dbReference>